<dbReference type="SUPFAM" id="SSF117281">
    <property type="entry name" value="Kelch motif"/>
    <property type="match status" value="2"/>
</dbReference>
<dbReference type="Gene3D" id="2.120.10.80">
    <property type="entry name" value="Kelch-type beta propeller"/>
    <property type="match status" value="2"/>
</dbReference>
<organism evidence="4 5">
    <name type="scientific">Paramuricea clavata</name>
    <name type="common">Red gorgonian</name>
    <name type="synonym">Violescent sea-whip</name>
    <dbReference type="NCBI Taxonomy" id="317549"/>
    <lineage>
        <taxon>Eukaryota</taxon>
        <taxon>Metazoa</taxon>
        <taxon>Cnidaria</taxon>
        <taxon>Anthozoa</taxon>
        <taxon>Octocorallia</taxon>
        <taxon>Malacalcyonacea</taxon>
        <taxon>Plexauridae</taxon>
        <taxon>Paramuricea</taxon>
    </lineage>
</organism>
<comment type="caution">
    <text evidence="4">The sequence shown here is derived from an EMBL/GenBank/DDBJ whole genome shotgun (WGS) entry which is preliminary data.</text>
</comment>
<evidence type="ECO:0000313" key="4">
    <source>
        <dbReference type="EMBL" id="CAB4005621.1"/>
    </source>
</evidence>
<feature type="domain" description="Attractin/MKLN-like beta-propeller" evidence="3">
    <location>
        <begin position="5"/>
        <end position="199"/>
    </location>
</feature>
<sequence>MTNFDFKAVSGNGPSPPKVAFHTCSVVQYKLYIFGGLDDKKCVQNGLFCFDTSCNEWTELTRVESEASSKAGRFGGFRIYEAPKLSHHTANVIDERLIIFLGGWTGHKRSSDVYYYDTTENTWFQIQTRGEIPAGLSSHTSTLVSESELLIIGREGGVRTQRRSGDAFHFNVRTGVYKEAQMHVSSRSGHTANLVKTHLGKSYVLFVQGGRKGDNHQLIGRWNKKPEQGTVLGNDKIADPLSKWVACDKPTGRQHCVSVELNDRHLLFFGGETWSGVRNNVTNEVYILDCCKMKWHRPGENVWYIVMLKM</sequence>
<gene>
    <name evidence="4" type="ORF">PACLA_8A015679</name>
</gene>
<proteinExistence type="predicted"/>
<dbReference type="InterPro" id="IPR056737">
    <property type="entry name" value="Beta-prop_ATRN-MKLN-like"/>
</dbReference>
<keyword evidence="1" id="KW-0880">Kelch repeat</keyword>
<dbReference type="OrthoDB" id="10251809at2759"/>
<evidence type="ECO:0000313" key="5">
    <source>
        <dbReference type="Proteomes" id="UP001152795"/>
    </source>
</evidence>
<name>A0A7D9ED53_PARCT</name>
<dbReference type="PANTHER" id="PTHR47196:SF1">
    <property type="entry name" value="KELCH DOMAIN-CONTAINING PROTEIN 9"/>
    <property type="match status" value="1"/>
</dbReference>
<evidence type="ECO:0000259" key="3">
    <source>
        <dbReference type="Pfam" id="PF24981"/>
    </source>
</evidence>
<dbReference type="Pfam" id="PF24981">
    <property type="entry name" value="Beta-prop_ATRN-LZTR1"/>
    <property type="match status" value="1"/>
</dbReference>
<dbReference type="Proteomes" id="UP001152795">
    <property type="component" value="Unassembled WGS sequence"/>
</dbReference>
<reference evidence="4" key="1">
    <citation type="submission" date="2020-04" db="EMBL/GenBank/DDBJ databases">
        <authorList>
            <person name="Alioto T."/>
            <person name="Alioto T."/>
            <person name="Gomez Garrido J."/>
        </authorList>
    </citation>
    <scope>NUCLEOTIDE SEQUENCE</scope>
    <source>
        <strain evidence="4">A484AB</strain>
    </source>
</reference>
<dbReference type="GO" id="GO:0030332">
    <property type="term" value="F:cyclin binding"/>
    <property type="evidence" value="ECO:0007669"/>
    <property type="project" value="TreeGrafter"/>
</dbReference>
<dbReference type="AlphaFoldDB" id="A0A7D9ED53"/>
<evidence type="ECO:0000256" key="1">
    <source>
        <dbReference type="ARBA" id="ARBA00022441"/>
    </source>
</evidence>
<dbReference type="PANTHER" id="PTHR47196">
    <property type="entry name" value="KELCH DOMAIN-CONTAINING PROTEIN 9"/>
    <property type="match status" value="1"/>
</dbReference>
<dbReference type="EMBL" id="CACRXK020005252">
    <property type="protein sequence ID" value="CAB4005621.1"/>
    <property type="molecule type" value="Genomic_DNA"/>
</dbReference>
<accession>A0A7D9ED53</accession>
<keyword evidence="5" id="KW-1185">Reference proteome</keyword>
<evidence type="ECO:0000256" key="2">
    <source>
        <dbReference type="ARBA" id="ARBA00022737"/>
    </source>
</evidence>
<keyword evidence="2" id="KW-0677">Repeat</keyword>
<protein>
    <submittedName>
        <fullName evidence="4">Kelch domain-containing 9-like</fullName>
    </submittedName>
</protein>
<dbReference type="InterPro" id="IPR015915">
    <property type="entry name" value="Kelch-typ_b-propeller"/>
</dbReference>
<dbReference type="InterPro" id="IPR042941">
    <property type="entry name" value="KLDC9"/>
</dbReference>